<reference evidence="2 3" key="1">
    <citation type="submission" date="2020-08" db="EMBL/GenBank/DDBJ databases">
        <title>Plant Genome Project.</title>
        <authorList>
            <person name="Zhang R.-G."/>
        </authorList>
    </citation>
    <scope>NUCLEOTIDE SEQUENCE [LARGE SCALE GENOMIC DNA]</scope>
    <source>
        <tissue evidence="2">Rhizome</tissue>
    </source>
</reference>
<dbReference type="Pfam" id="PF22936">
    <property type="entry name" value="Pol_BBD"/>
    <property type="match status" value="1"/>
</dbReference>
<keyword evidence="3" id="KW-1185">Reference proteome</keyword>
<feature type="domain" description="Retrovirus-related Pol polyprotein from transposon TNT 1-94-like beta-barrel" evidence="1">
    <location>
        <begin position="77"/>
        <end position="125"/>
    </location>
</feature>
<organism evidence="2 3">
    <name type="scientific">Zingiber officinale</name>
    <name type="common">Ginger</name>
    <name type="synonym">Amomum zingiber</name>
    <dbReference type="NCBI Taxonomy" id="94328"/>
    <lineage>
        <taxon>Eukaryota</taxon>
        <taxon>Viridiplantae</taxon>
        <taxon>Streptophyta</taxon>
        <taxon>Embryophyta</taxon>
        <taxon>Tracheophyta</taxon>
        <taxon>Spermatophyta</taxon>
        <taxon>Magnoliopsida</taxon>
        <taxon>Liliopsida</taxon>
        <taxon>Zingiberales</taxon>
        <taxon>Zingiberaceae</taxon>
        <taxon>Zingiber</taxon>
    </lineage>
</organism>
<dbReference type="EMBL" id="JACMSC010000007">
    <property type="protein sequence ID" value="KAG6514361.1"/>
    <property type="molecule type" value="Genomic_DNA"/>
</dbReference>
<evidence type="ECO:0000259" key="1">
    <source>
        <dbReference type="Pfam" id="PF22936"/>
    </source>
</evidence>
<protein>
    <recommendedName>
        <fullName evidence="1">Retrovirus-related Pol polyprotein from transposon TNT 1-94-like beta-barrel domain-containing protein</fullName>
    </recommendedName>
</protein>
<dbReference type="InterPro" id="IPR054722">
    <property type="entry name" value="PolX-like_BBD"/>
</dbReference>
<gene>
    <name evidence="2" type="ORF">ZIOFF_024714</name>
</gene>
<comment type="caution">
    <text evidence="2">The sequence shown here is derived from an EMBL/GenBank/DDBJ whole genome shotgun (WGS) entry which is preliminary data.</text>
</comment>
<sequence length="148" mass="16975">MNHPEEVLSEEGLLHGEEEMVILLTPIGTLKIKMMKIKNMDMEEVMVEAKIKAMDEVETLDGDTIKLNLNVVFPRRASDHMYGRKEFFTKFYKRLIGNITFEDLSQRPIKGKGEIVFELQNGKKIRPTSDCTSRLSRVICLPGYNGEP</sequence>
<proteinExistence type="predicted"/>
<evidence type="ECO:0000313" key="3">
    <source>
        <dbReference type="Proteomes" id="UP000734854"/>
    </source>
</evidence>
<dbReference type="AlphaFoldDB" id="A0A8J5H0P0"/>
<evidence type="ECO:0000313" key="2">
    <source>
        <dbReference type="EMBL" id="KAG6514361.1"/>
    </source>
</evidence>
<accession>A0A8J5H0P0</accession>
<dbReference type="Proteomes" id="UP000734854">
    <property type="component" value="Unassembled WGS sequence"/>
</dbReference>
<name>A0A8J5H0P0_ZINOF</name>